<feature type="compositionally biased region" description="Polar residues" evidence="1">
    <location>
        <begin position="137"/>
        <end position="148"/>
    </location>
</feature>
<dbReference type="PANTHER" id="PTHR43628">
    <property type="entry name" value="ACTIVATOR OF C KINASE PROTEIN 1-RELATED"/>
    <property type="match status" value="1"/>
</dbReference>
<dbReference type="Gene3D" id="1.25.40.10">
    <property type="entry name" value="Tetratricopeptide repeat domain"/>
    <property type="match status" value="1"/>
</dbReference>
<feature type="region of interest" description="Disordered" evidence="1">
    <location>
        <begin position="83"/>
        <end position="156"/>
    </location>
</feature>
<keyword evidence="3" id="KW-1185">Reference proteome</keyword>
<dbReference type="InterPro" id="IPR006597">
    <property type="entry name" value="Sel1-like"/>
</dbReference>
<feature type="compositionally biased region" description="Low complexity" evidence="1">
    <location>
        <begin position="90"/>
        <end position="104"/>
    </location>
</feature>
<accession>A0ABR2W4S3</accession>
<dbReference type="SUPFAM" id="SSF81901">
    <property type="entry name" value="HCP-like"/>
    <property type="match status" value="1"/>
</dbReference>
<dbReference type="InterPro" id="IPR011990">
    <property type="entry name" value="TPR-like_helical_dom_sf"/>
</dbReference>
<sequence length="333" mass="36560">MNRLRKAFLSARKGSTGADDIHSKHPYGNHSLDISRSQAELLRYVPEVTTPPKPTHSNSNPETLLYGSQKPLAIKTGTSYLCPPGMTTLSRSAPSSPSEGSLQPIPSPLPSPLHSPMHPLPSPLAPHPPSELSASSTVSPHQFSQLAQSGKRHPNSSDFVEDYIRRAIDHHERGELEKATELFRVAAEKNSPLGMFLYGVSLRHGWGCHSNQVVAFQFLQKAAECAVFDLSNVTPDNPIVAKGELVLAIYELGICFRHGWGVLKNKVTAAYYFEIAANLGDPDAQADLAFCYAHGIGVKKDRYKAAKYYKMAHAQGNSVFGNSWIFKDKYKHC</sequence>
<reference evidence="2 3" key="1">
    <citation type="submission" date="2023-04" db="EMBL/GenBank/DDBJ databases">
        <title>Genome of Basidiobolus ranarum AG-B5.</title>
        <authorList>
            <person name="Stajich J.E."/>
            <person name="Carter-House D."/>
            <person name="Gryganskyi A."/>
        </authorList>
    </citation>
    <scope>NUCLEOTIDE SEQUENCE [LARGE SCALE GENOMIC DNA]</scope>
    <source>
        <strain evidence="2 3">AG-B5</strain>
    </source>
</reference>
<gene>
    <name evidence="2" type="ORF">K7432_004394</name>
</gene>
<name>A0ABR2W4S3_9FUNG</name>
<evidence type="ECO:0000313" key="3">
    <source>
        <dbReference type="Proteomes" id="UP001479436"/>
    </source>
</evidence>
<feature type="compositionally biased region" description="Pro residues" evidence="1">
    <location>
        <begin position="105"/>
        <end position="129"/>
    </location>
</feature>
<comment type="caution">
    <text evidence="2">The sequence shown here is derived from an EMBL/GenBank/DDBJ whole genome shotgun (WGS) entry which is preliminary data.</text>
</comment>
<dbReference type="Pfam" id="PF08238">
    <property type="entry name" value="Sel1"/>
    <property type="match status" value="3"/>
</dbReference>
<proteinExistence type="predicted"/>
<dbReference type="EMBL" id="JASJQH010007026">
    <property type="protein sequence ID" value="KAK9720069.1"/>
    <property type="molecule type" value="Genomic_DNA"/>
</dbReference>
<dbReference type="Proteomes" id="UP001479436">
    <property type="component" value="Unassembled WGS sequence"/>
</dbReference>
<evidence type="ECO:0008006" key="4">
    <source>
        <dbReference type="Google" id="ProtNLM"/>
    </source>
</evidence>
<dbReference type="SMART" id="SM00671">
    <property type="entry name" value="SEL1"/>
    <property type="match status" value="3"/>
</dbReference>
<organism evidence="2 3">
    <name type="scientific">Basidiobolus ranarum</name>
    <dbReference type="NCBI Taxonomy" id="34480"/>
    <lineage>
        <taxon>Eukaryota</taxon>
        <taxon>Fungi</taxon>
        <taxon>Fungi incertae sedis</taxon>
        <taxon>Zoopagomycota</taxon>
        <taxon>Entomophthoromycotina</taxon>
        <taxon>Basidiobolomycetes</taxon>
        <taxon>Basidiobolales</taxon>
        <taxon>Basidiobolaceae</taxon>
        <taxon>Basidiobolus</taxon>
    </lineage>
</organism>
<dbReference type="PANTHER" id="PTHR43628:SF1">
    <property type="entry name" value="CHITIN SYNTHASE REGULATORY FACTOR 2-RELATED"/>
    <property type="match status" value="1"/>
</dbReference>
<evidence type="ECO:0000313" key="2">
    <source>
        <dbReference type="EMBL" id="KAK9720069.1"/>
    </source>
</evidence>
<dbReference type="InterPro" id="IPR052945">
    <property type="entry name" value="Mitotic_Regulator"/>
</dbReference>
<protein>
    <recommendedName>
        <fullName evidence="4">HCP-like protein</fullName>
    </recommendedName>
</protein>
<evidence type="ECO:0000256" key="1">
    <source>
        <dbReference type="SAM" id="MobiDB-lite"/>
    </source>
</evidence>